<gene>
    <name evidence="1" type="ORF">LCGC14_2969700</name>
</gene>
<sequence length="174" mass="20841">TLPSLSDDLLNVLNSETCGILKRFFRIRCQSESSQELAVKNKLVEVSDRKFQNTIAIYNWKEFRINIHNKDLEKEETKEKIFDTLKKYIFAIHETEVSYLVLSYYDTLEESYRFKHISDKGFNDKIFCITKDENHEINSYKLLSTKKDWKKQVLRKFHLRIDDSRKVFLANKTD</sequence>
<organism evidence="1">
    <name type="scientific">marine sediment metagenome</name>
    <dbReference type="NCBI Taxonomy" id="412755"/>
    <lineage>
        <taxon>unclassified sequences</taxon>
        <taxon>metagenomes</taxon>
        <taxon>ecological metagenomes</taxon>
    </lineage>
</organism>
<feature type="non-terminal residue" evidence="1">
    <location>
        <position position="1"/>
    </location>
</feature>
<proteinExistence type="predicted"/>
<dbReference type="EMBL" id="LAZR01060344">
    <property type="protein sequence ID" value="KKK65881.1"/>
    <property type="molecule type" value="Genomic_DNA"/>
</dbReference>
<accession>A0A0F9A114</accession>
<reference evidence="1" key="1">
    <citation type="journal article" date="2015" name="Nature">
        <title>Complex archaea that bridge the gap between prokaryotes and eukaryotes.</title>
        <authorList>
            <person name="Spang A."/>
            <person name="Saw J.H."/>
            <person name="Jorgensen S.L."/>
            <person name="Zaremba-Niedzwiedzka K."/>
            <person name="Martijn J."/>
            <person name="Lind A.E."/>
            <person name="van Eijk R."/>
            <person name="Schleper C."/>
            <person name="Guy L."/>
            <person name="Ettema T.J."/>
        </authorList>
    </citation>
    <scope>NUCLEOTIDE SEQUENCE</scope>
</reference>
<name>A0A0F9A114_9ZZZZ</name>
<evidence type="ECO:0000313" key="1">
    <source>
        <dbReference type="EMBL" id="KKK65881.1"/>
    </source>
</evidence>
<protein>
    <submittedName>
        <fullName evidence="1">Uncharacterized protein</fullName>
    </submittedName>
</protein>
<dbReference type="AlphaFoldDB" id="A0A0F9A114"/>
<comment type="caution">
    <text evidence="1">The sequence shown here is derived from an EMBL/GenBank/DDBJ whole genome shotgun (WGS) entry which is preliminary data.</text>
</comment>